<keyword evidence="16" id="KW-1185">Reference proteome</keyword>
<dbReference type="InterPro" id="IPR026316">
    <property type="entry name" value="NSL2"/>
</dbReference>
<protein>
    <recommendedName>
        <fullName evidence="3">KAT8 regulatory NSL complex subunit 2</fullName>
    </recommendedName>
    <alternativeName>
        <fullName evidence="11">NSL complex protein NSL2</fullName>
    </alternativeName>
    <alternativeName>
        <fullName evidence="10">Non-specific lethal 2 homolog</fullName>
    </alternativeName>
</protein>
<reference evidence="17" key="2">
    <citation type="submission" date="2025-08" db="UniProtKB">
        <authorList>
            <consortium name="RefSeq"/>
        </authorList>
    </citation>
    <scope>IDENTIFICATION</scope>
    <source>
        <tissue evidence="17">Leaf</tissue>
    </source>
</reference>
<evidence type="ECO:0000256" key="3">
    <source>
        <dbReference type="ARBA" id="ARBA00015508"/>
    </source>
</evidence>
<dbReference type="GO" id="GO:0005634">
    <property type="term" value="C:nucleus"/>
    <property type="evidence" value="ECO:0007669"/>
    <property type="project" value="UniProtKB-SubCell"/>
</dbReference>
<reference evidence="16" key="1">
    <citation type="journal article" date="2021" name="Nat. Commun.">
        <title>Genomic analyses provide insights into spinach domestication and the genetic basis of agronomic traits.</title>
        <authorList>
            <person name="Cai X."/>
            <person name="Sun X."/>
            <person name="Xu C."/>
            <person name="Sun H."/>
            <person name="Wang X."/>
            <person name="Ge C."/>
            <person name="Zhang Z."/>
            <person name="Wang Q."/>
            <person name="Fei Z."/>
            <person name="Jiao C."/>
            <person name="Wang Q."/>
        </authorList>
    </citation>
    <scope>NUCLEOTIDE SEQUENCE [LARGE SCALE GENOMIC DNA]</scope>
    <source>
        <strain evidence="16">cv. Varoflay</strain>
    </source>
</reference>
<evidence type="ECO:0000313" key="16">
    <source>
        <dbReference type="Proteomes" id="UP000813463"/>
    </source>
</evidence>
<dbReference type="RefSeq" id="XP_021843441.1">
    <property type="nucleotide sequence ID" value="XM_021987749.2"/>
</dbReference>
<evidence type="ECO:0000256" key="11">
    <source>
        <dbReference type="ARBA" id="ARBA00033378"/>
    </source>
</evidence>
<accession>A0A9R0I6B0</accession>
<evidence type="ECO:0000256" key="4">
    <source>
        <dbReference type="ARBA" id="ARBA00022499"/>
    </source>
</evidence>
<evidence type="ECO:0000313" key="17">
    <source>
        <dbReference type="RefSeq" id="XP_021843441.1"/>
    </source>
</evidence>
<evidence type="ECO:0000256" key="6">
    <source>
        <dbReference type="ARBA" id="ARBA00022843"/>
    </source>
</evidence>
<dbReference type="GeneID" id="110783408"/>
<evidence type="ECO:0000256" key="1">
    <source>
        <dbReference type="ARBA" id="ARBA00004123"/>
    </source>
</evidence>
<evidence type="ECO:0000256" key="13">
    <source>
        <dbReference type="ARBA" id="ARBA00093543"/>
    </source>
</evidence>
<dbReference type="Pfam" id="PF13891">
    <property type="entry name" value="zf-C3HC3H_KANSL2"/>
    <property type="match status" value="1"/>
</dbReference>
<evidence type="ECO:0000256" key="9">
    <source>
        <dbReference type="ARBA" id="ARBA00023242"/>
    </source>
</evidence>
<gene>
    <name evidence="17" type="primary">LOC110783408</name>
</gene>
<evidence type="ECO:0000256" key="10">
    <source>
        <dbReference type="ARBA" id="ARBA00032947"/>
    </source>
</evidence>
<dbReference type="GO" id="GO:0005739">
    <property type="term" value="C:mitochondrion"/>
    <property type="evidence" value="ECO:0007669"/>
    <property type="project" value="UniProtKB-SubCell"/>
</dbReference>
<evidence type="ECO:0000256" key="2">
    <source>
        <dbReference type="ARBA" id="ARBA00004173"/>
    </source>
</evidence>
<evidence type="ECO:0000259" key="15">
    <source>
        <dbReference type="Pfam" id="PF13891"/>
    </source>
</evidence>
<dbReference type="AlphaFoldDB" id="A0A9R0I6B0"/>
<feature type="domain" description="KANL2-like probable zinc-finger" evidence="15">
    <location>
        <begin position="128"/>
        <end position="196"/>
    </location>
</feature>
<keyword evidence="5" id="KW-0597">Phosphoprotein</keyword>
<comment type="function">
    <text evidence="12">Non-catalytic component of the NSL histone acetyltransferase complex, a multiprotein complex that mediates histone H4 acetylation at 'Lys-5'- and 'Lys-8' (H4K5ac and H4K8ac) at transcription start sites and promotes transcription initiation. Required for NSL complex stability and for transcription of intraciliary transport genes in both ciliated and non-ciliated cells by regulating histone H4 acetylation at 'Lys-5'- and 'Lys-12' (H4K5ac and H4K12ac). This is necessary for cilium assembly in ciliated cells and for organization of the microtubule cytoskeleton in non-ciliated cells. Required within the NSL complex to maintain nuclear architecture stability by promoting KAT8-mediated acetylation of lamin LMNA.</text>
</comment>
<feature type="region of interest" description="Disordered" evidence="14">
    <location>
        <begin position="74"/>
        <end position="113"/>
    </location>
</feature>
<dbReference type="OrthoDB" id="677315at2759"/>
<keyword evidence="4" id="KW-1017">Isopeptide bond</keyword>
<dbReference type="Proteomes" id="UP000813463">
    <property type="component" value="Chromosome 4"/>
</dbReference>
<feature type="region of interest" description="Disordered" evidence="14">
    <location>
        <begin position="1"/>
        <end position="20"/>
    </location>
</feature>
<keyword evidence="6" id="KW-0832">Ubl conjugation</keyword>
<dbReference type="PANTHER" id="PTHR13453:SF1">
    <property type="entry name" value="KAT8 REGULATORY NSL COMPLEX SUBUNIT 2"/>
    <property type="match status" value="1"/>
</dbReference>
<organism evidence="16 17">
    <name type="scientific">Spinacia oleracea</name>
    <name type="common">Spinach</name>
    <dbReference type="NCBI Taxonomy" id="3562"/>
    <lineage>
        <taxon>Eukaryota</taxon>
        <taxon>Viridiplantae</taxon>
        <taxon>Streptophyta</taxon>
        <taxon>Embryophyta</taxon>
        <taxon>Tracheophyta</taxon>
        <taxon>Spermatophyta</taxon>
        <taxon>Magnoliopsida</taxon>
        <taxon>eudicotyledons</taxon>
        <taxon>Gunneridae</taxon>
        <taxon>Pentapetalae</taxon>
        <taxon>Caryophyllales</taxon>
        <taxon>Chenopodiaceae</taxon>
        <taxon>Chenopodioideae</taxon>
        <taxon>Anserineae</taxon>
        <taxon>Spinacia</taxon>
    </lineage>
</organism>
<proteinExistence type="predicted"/>
<dbReference type="GO" id="GO:0006325">
    <property type="term" value="P:chromatin organization"/>
    <property type="evidence" value="ECO:0007669"/>
    <property type="project" value="UniProtKB-KW"/>
</dbReference>
<dbReference type="KEGG" id="soe:110783408"/>
<feature type="compositionally biased region" description="Low complexity" evidence="14">
    <location>
        <begin position="87"/>
        <end position="98"/>
    </location>
</feature>
<keyword evidence="9" id="KW-0539">Nucleus</keyword>
<keyword evidence="8" id="KW-0496">Mitochondrion</keyword>
<dbReference type="PANTHER" id="PTHR13453">
    <property type="entry name" value="KAT8 REGULATORY NSL COMPLEX SUBUNIT 2"/>
    <property type="match status" value="1"/>
</dbReference>
<comment type="subunit">
    <text evidence="13">Component of the NSL complex at least composed of KAT8/MOF, KANSL1, KANSL2, KANSL3, MCRS1, PHF20, OGT1/OGT, WDR5 and HCFC1.</text>
</comment>
<dbReference type="GO" id="GO:0044545">
    <property type="term" value="C:NSL complex"/>
    <property type="evidence" value="ECO:0000318"/>
    <property type="project" value="GO_Central"/>
</dbReference>
<evidence type="ECO:0000256" key="12">
    <source>
        <dbReference type="ARBA" id="ARBA00093359"/>
    </source>
</evidence>
<evidence type="ECO:0000256" key="5">
    <source>
        <dbReference type="ARBA" id="ARBA00022553"/>
    </source>
</evidence>
<evidence type="ECO:0000256" key="14">
    <source>
        <dbReference type="SAM" id="MobiDB-lite"/>
    </source>
</evidence>
<comment type="subcellular location">
    <subcellularLocation>
        <location evidence="2">Mitochondrion</location>
    </subcellularLocation>
    <subcellularLocation>
        <location evidence="1">Nucleus</location>
    </subcellularLocation>
</comment>
<dbReference type="InterPro" id="IPR025927">
    <property type="entry name" value="Znf_KANL2-like"/>
</dbReference>
<sequence length="251" mass="28057">MEGPSGSGAPMADPDGDDSLLANSEFLTRQEVMQRRERKLRKLADCYRDHYWSLMEEVRRKHREYYWTYGKSPCKEEGDEGEERENGVANGSLVNGNGVSNGGNGVVNGSNDDDVGGGNKLEVGFKHCSYNGCEGKAMALTQFCILHIMHDKKQVLYIKCKYPKLRSSRDDGRLGSLLCNKAILNSTSPPFCNKHTLEAKKHISQALKKNGVSATLSNKVASKFHLVVNEYVQLIQSKRRDIARRNMGNLQ</sequence>
<keyword evidence="7" id="KW-0156">Chromatin regulator</keyword>
<evidence type="ECO:0000256" key="7">
    <source>
        <dbReference type="ARBA" id="ARBA00022853"/>
    </source>
</evidence>
<name>A0A9R0I6B0_SPIOL</name>
<evidence type="ECO:0000256" key="8">
    <source>
        <dbReference type="ARBA" id="ARBA00023128"/>
    </source>
</evidence>